<dbReference type="GO" id="GO:0005886">
    <property type="term" value="C:plasma membrane"/>
    <property type="evidence" value="ECO:0007669"/>
    <property type="project" value="TreeGrafter"/>
</dbReference>
<dbReference type="OrthoDB" id="10249582at2759"/>
<name>A0A132NQB7_GIAIN</name>
<proteinExistence type="inferred from homology"/>
<sequence>MMSILTPLDELAESLYNALNLSDFQGTVALGSKYPADQRDKVLPLFIKKYGELPSDMIARLFKPPQKTILTYLWSQRHEVRAEILLNAIRASDYSTMMDLIFLSSRSDWESIRTHYTRMCGRQLDADLINSVKPGKREAAPMWPTLAEAWLRGTRSERYNTSNESVQLVSAIKRKDFSAIIWMLTNTVPSEWEKIVAITEETFGSTLDEFFLSNLPYADCVAFSLGSSALINPSLGAAFAISRACFTNCDVKVREKETSKMERSASRPIKGTKKLKTGTIKLEEPRSSKKGAEHKGDVPRLIRISSLFFDSCNKCKFFYHKYGSLAADLRSGFASPLCDAFMRLWNVD</sequence>
<comment type="similarity">
    <text evidence="1">Belongs to the annexin family.</text>
</comment>
<dbReference type="InterPro" id="IPR037104">
    <property type="entry name" value="Annexin_sf"/>
</dbReference>
<accession>A0A132NQB7</accession>
<dbReference type="AlphaFoldDB" id="A0A132NQB7"/>
<dbReference type="GO" id="GO:0005737">
    <property type="term" value="C:cytoplasm"/>
    <property type="evidence" value="ECO:0007669"/>
    <property type="project" value="TreeGrafter"/>
</dbReference>
<dbReference type="SUPFAM" id="SSF47874">
    <property type="entry name" value="Annexin"/>
    <property type="match status" value="1"/>
</dbReference>
<dbReference type="Pfam" id="PF22293">
    <property type="entry name" value="ANXE1_4th"/>
    <property type="match status" value="1"/>
</dbReference>
<evidence type="ECO:0000313" key="2">
    <source>
        <dbReference type="EMBL" id="KWX12319.1"/>
    </source>
</evidence>
<dbReference type="Gene3D" id="1.10.220.10">
    <property type="entry name" value="Annexin"/>
    <property type="match status" value="4"/>
</dbReference>
<evidence type="ECO:0000313" key="3">
    <source>
        <dbReference type="Proteomes" id="UP000070089"/>
    </source>
</evidence>
<gene>
    <name evidence="2" type="ORF">QR46_3690</name>
</gene>
<dbReference type="VEuPathDB" id="GiardiaDB:QR46_3690"/>
<organism evidence="2 3">
    <name type="scientific">Giardia duodenalis assemblage B</name>
    <dbReference type="NCBI Taxonomy" id="1394984"/>
    <lineage>
        <taxon>Eukaryota</taxon>
        <taxon>Metamonada</taxon>
        <taxon>Diplomonadida</taxon>
        <taxon>Hexamitidae</taxon>
        <taxon>Giardiinae</taxon>
        <taxon>Giardia</taxon>
    </lineage>
</organism>
<comment type="caution">
    <text evidence="2">The sequence shown here is derived from an EMBL/GenBank/DDBJ whole genome shotgun (WGS) entry which is preliminary data.</text>
</comment>
<dbReference type="GO" id="GO:0005509">
    <property type="term" value="F:calcium ion binding"/>
    <property type="evidence" value="ECO:0007669"/>
    <property type="project" value="InterPro"/>
</dbReference>
<protein>
    <submittedName>
        <fullName evidence="2">Alpha-13 giardin</fullName>
    </submittedName>
</protein>
<dbReference type="PANTHER" id="PTHR10502:SF102">
    <property type="entry name" value="ANNEXIN B11"/>
    <property type="match status" value="1"/>
</dbReference>
<dbReference type="GO" id="GO:0001786">
    <property type="term" value="F:phosphatidylserine binding"/>
    <property type="evidence" value="ECO:0007669"/>
    <property type="project" value="TreeGrafter"/>
</dbReference>
<dbReference type="EMBL" id="JXTI01000123">
    <property type="protein sequence ID" value="KWX12319.1"/>
    <property type="molecule type" value="Genomic_DNA"/>
</dbReference>
<dbReference type="Proteomes" id="UP000070089">
    <property type="component" value="Unassembled WGS sequence"/>
</dbReference>
<dbReference type="PANTHER" id="PTHR10502">
    <property type="entry name" value="ANNEXIN"/>
    <property type="match status" value="1"/>
</dbReference>
<reference evidence="2 3" key="1">
    <citation type="journal article" date="2015" name="Mol. Biochem. Parasitol.">
        <title>Identification of polymorphic genes for use in assemblage B genotyping assays through comparative genomics of multiple assemblage B Giardia duodenalis isolates.</title>
        <authorList>
            <person name="Wielinga C."/>
            <person name="Thompson R.C."/>
            <person name="Monis P."/>
            <person name="Ryan U."/>
        </authorList>
    </citation>
    <scope>NUCLEOTIDE SEQUENCE [LARGE SCALE GENOMIC DNA]</scope>
    <source>
        <strain evidence="2 3">BAH15c1</strain>
    </source>
</reference>
<evidence type="ECO:0000256" key="1">
    <source>
        <dbReference type="ARBA" id="ARBA00007831"/>
    </source>
</evidence>
<dbReference type="GO" id="GO:0005544">
    <property type="term" value="F:calcium-dependent phospholipid binding"/>
    <property type="evidence" value="ECO:0007669"/>
    <property type="project" value="InterPro"/>
</dbReference>